<dbReference type="InterPro" id="IPR036093">
    <property type="entry name" value="NAC_dom_sf"/>
</dbReference>
<evidence type="ECO:0000313" key="7">
    <source>
        <dbReference type="Proteomes" id="UP000734854"/>
    </source>
</evidence>
<evidence type="ECO:0000313" key="6">
    <source>
        <dbReference type="EMBL" id="KAG6478242.1"/>
    </source>
</evidence>
<gene>
    <name evidence="6" type="ORF">ZIOFF_061677</name>
</gene>
<organism evidence="6 7">
    <name type="scientific">Zingiber officinale</name>
    <name type="common">Ginger</name>
    <name type="synonym">Amomum zingiber</name>
    <dbReference type="NCBI Taxonomy" id="94328"/>
    <lineage>
        <taxon>Eukaryota</taxon>
        <taxon>Viridiplantae</taxon>
        <taxon>Streptophyta</taxon>
        <taxon>Embryophyta</taxon>
        <taxon>Tracheophyta</taxon>
        <taxon>Spermatophyta</taxon>
        <taxon>Magnoliopsida</taxon>
        <taxon>Liliopsida</taxon>
        <taxon>Zingiberales</taxon>
        <taxon>Zingiberaceae</taxon>
        <taxon>Zingiber</taxon>
    </lineage>
</organism>
<dbReference type="PROSITE" id="PS51005">
    <property type="entry name" value="NAC"/>
    <property type="match status" value="1"/>
</dbReference>
<dbReference type="Proteomes" id="UP000734854">
    <property type="component" value="Unassembled WGS sequence"/>
</dbReference>
<dbReference type="PANTHER" id="PTHR31744">
    <property type="entry name" value="PROTEIN CUP-SHAPED COTYLEDON 2-RELATED"/>
    <property type="match status" value="1"/>
</dbReference>
<name>A0A8J5KCW4_ZINOF</name>
<dbReference type="GO" id="GO:0003677">
    <property type="term" value="F:DNA binding"/>
    <property type="evidence" value="ECO:0007669"/>
    <property type="project" value="UniProtKB-KW"/>
</dbReference>
<dbReference type="EMBL" id="JACMSC010000017">
    <property type="protein sequence ID" value="KAG6478242.1"/>
    <property type="molecule type" value="Genomic_DNA"/>
</dbReference>
<protein>
    <recommendedName>
        <fullName evidence="5">NAC domain-containing protein</fullName>
    </recommendedName>
</protein>
<dbReference type="Gene3D" id="2.170.150.80">
    <property type="entry name" value="NAC domain"/>
    <property type="match status" value="1"/>
</dbReference>
<dbReference type="SUPFAM" id="SSF101941">
    <property type="entry name" value="NAC domain"/>
    <property type="match status" value="1"/>
</dbReference>
<reference evidence="6 7" key="1">
    <citation type="submission" date="2020-08" db="EMBL/GenBank/DDBJ databases">
        <title>Plant Genome Project.</title>
        <authorList>
            <person name="Zhang R.-G."/>
        </authorList>
    </citation>
    <scope>NUCLEOTIDE SEQUENCE [LARGE SCALE GENOMIC DNA]</scope>
    <source>
        <tissue evidence="6">Rhizome</tissue>
    </source>
</reference>
<dbReference type="AlphaFoldDB" id="A0A8J5KCW4"/>
<keyword evidence="4" id="KW-0539">Nucleus</keyword>
<evidence type="ECO:0000256" key="3">
    <source>
        <dbReference type="ARBA" id="ARBA00023163"/>
    </source>
</evidence>
<proteinExistence type="predicted"/>
<keyword evidence="2" id="KW-0238">DNA-binding</keyword>
<feature type="domain" description="NAC" evidence="5">
    <location>
        <begin position="78"/>
        <end position="235"/>
    </location>
</feature>
<dbReference type="InterPro" id="IPR003441">
    <property type="entry name" value="NAC-dom"/>
</dbReference>
<keyword evidence="3" id="KW-0804">Transcription</keyword>
<dbReference type="GO" id="GO:0006355">
    <property type="term" value="P:regulation of DNA-templated transcription"/>
    <property type="evidence" value="ECO:0007669"/>
    <property type="project" value="InterPro"/>
</dbReference>
<keyword evidence="1" id="KW-0805">Transcription regulation</keyword>
<dbReference type="Pfam" id="PF02365">
    <property type="entry name" value="NAM"/>
    <property type="match status" value="1"/>
</dbReference>
<evidence type="ECO:0000256" key="4">
    <source>
        <dbReference type="ARBA" id="ARBA00023242"/>
    </source>
</evidence>
<keyword evidence="7" id="KW-1185">Reference proteome</keyword>
<evidence type="ECO:0000256" key="1">
    <source>
        <dbReference type="ARBA" id="ARBA00023015"/>
    </source>
</evidence>
<accession>A0A8J5KCW4</accession>
<dbReference type="PANTHER" id="PTHR31744:SF210">
    <property type="entry name" value="NAC DOMAIN-CONTAINING PROTEIN 86-LIKE"/>
    <property type="match status" value="1"/>
</dbReference>
<evidence type="ECO:0000259" key="5">
    <source>
        <dbReference type="PROSITE" id="PS51005"/>
    </source>
</evidence>
<comment type="caution">
    <text evidence="6">The sequence shown here is derived from an EMBL/GenBank/DDBJ whole genome shotgun (WGS) entry which is preliminary data.</text>
</comment>
<sequence length="442" mass="50500">MPTFHCRHGWPEVENRGGRENTAFSARPFLLVACNYSAVFDNGSNSVPLVLISSTKSLFKSHFSNTVKNHIIMAKTKLPPGFRFHPTDVELVWYYLKRKLMGKPLRFEAIAEIELYKFAPWDLPGYLFLYTDKSQLRSKDLEWYFFCPRDRKYPNGSRAKRTTENGYWKATGKDKAIIHNSSTIGMRKSLVFHVGKPPKGNRTDWMMYEYRLESKELVDAGFFQDAYVICKIFQKSGSGPKIGEQYGAPFNEEDYDDDTTTEDFFSLCPESLGVQTTSFNPVTEQTMTSTVSETSSDPDLEVDGILLDEILEILYSSPPREDAHDKISDSAFPDVNINETSWVDPEENPYFQELISGNTPSTDLLNETALSSMLRELENEQYVELTDFWFPEDSDPYQSTLLTDASTSMHNNLVPVAEITNEQPPISIQDEDVGRFTYPRCS</sequence>
<evidence type="ECO:0000256" key="2">
    <source>
        <dbReference type="ARBA" id="ARBA00023125"/>
    </source>
</evidence>